<feature type="region of interest" description="Disordered" evidence="3">
    <location>
        <begin position="1"/>
        <end position="30"/>
    </location>
</feature>
<dbReference type="Proteomes" id="UP000026960">
    <property type="component" value="Chromosome 8"/>
</dbReference>
<organism evidence="5">
    <name type="scientific">Oryza barthii</name>
    <dbReference type="NCBI Taxonomy" id="65489"/>
    <lineage>
        <taxon>Eukaryota</taxon>
        <taxon>Viridiplantae</taxon>
        <taxon>Streptophyta</taxon>
        <taxon>Embryophyta</taxon>
        <taxon>Tracheophyta</taxon>
        <taxon>Spermatophyta</taxon>
        <taxon>Magnoliopsida</taxon>
        <taxon>Liliopsida</taxon>
        <taxon>Poales</taxon>
        <taxon>Poaceae</taxon>
        <taxon>BOP clade</taxon>
        <taxon>Oryzoideae</taxon>
        <taxon>Oryzeae</taxon>
        <taxon>Oryzinae</taxon>
        <taxon>Oryza</taxon>
    </lineage>
</organism>
<proteinExistence type="predicted"/>
<dbReference type="EnsemblPlants" id="OBART08G07340.2">
    <property type="protein sequence ID" value="OBART08G07340.2"/>
    <property type="gene ID" value="OBART08G07340"/>
</dbReference>
<evidence type="ECO:0000256" key="3">
    <source>
        <dbReference type="SAM" id="MobiDB-lite"/>
    </source>
</evidence>
<dbReference type="Gene3D" id="3.90.470.20">
    <property type="entry name" value="4'-phosphopantetheinyl transferase domain"/>
    <property type="match status" value="1"/>
</dbReference>
<dbReference type="AlphaFoldDB" id="A0A0D3GXV9"/>
<dbReference type="SUPFAM" id="SSF56214">
    <property type="entry name" value="4'-phosphopantetheinyl transferase"/>
    <property type="match status" value="2"/>
</dbReference>
<dbReference type="PANTHER" id="PTHR12215:SF15">
    <property type="entry name" value="4'-PHOSPHOPANTETHEINYL TRANSFERASE SUPERFAMILY-RELATED"/>
    <property type="match status" value="1"/>
</dbReference>
<evidence type="ECO:0000256" key="2">
    <source>
        <dbReference type="ARBA" id="ARBA00022679"/>
    </source>
</evidence>
<dbReference type="GO" id="GO:0008897">
    <property type="term" value="F:holo-[acyl-carrier-protein] synthase activity"/>
    <property type="evidence" value="ECO:0007669"/>
    <property type="project" value="UniProtKB-EC"/>
</dbReference>
<evidence type="ECO:0000313" key="6">
    <source>
        <dbReference type="Proteomes" id="UP000026960"/>
    </source>
</evidence>
<reference evidence="5" key="2">
    <citation type="submission" date="2015-03" db="UniProtKB">
        <authorList>
            <consortium name="EnsemblPlants"/>
        </authorList>
    </citation>
    <scope>IDENTIFICATION</scope>
</reference>
<evidence type="ECO:0000259" key="4">
    <source>
        <dbReference type="Pfam" id="PF01648"/>
    </source>
</evidence>
<dbReference type="GO" id="GO:0019878">
    <property type="term" value="P:lysine biosynthetic process via aminoadipic acid"/>
    <property type="evidence" value="ECO:0007669"/>
    <property type="project" value="TreeGrafter"/>
</dbReference>
<protein>
    <recommendedName>
        <fullName evidence="1">holo-[acyl-carrier-protein] synthase</fullName>
        <ecNumber evidence="1">2.7.8.7</ecNumber>
    </recommendedName>
</protein>
<dbReference type="FunFam" id="3.90.470.20:FF:000011">
    <property type="entry name" value="Os08g0243100 protein"/>
    <property type="match status" value="1"/>
</dbReference>
<dbReference type="Gramene" id="OBART08G07340.2">
    <property type="protein sequence ID" value="OBART08G07340.2"/>
    <property type="gene ID" value="OBART08G07340"/>
</dbReference>
<dbReference type="InterPro" id="IPR037143">
    <property type="entry name" value="4-PPantetheinyl_Trfase_dom_sf"/>
</dbReference>
<dbReference type="GO" id="GO:0005829">
    <property type="term" value="C:cytosol"/>
    <property type="evidence" value="ECO:0007669"/>
    <property type="project" value="TreeGrafter"/>
</dbReference>
<keyword evidence="2" id="KW-0808">Transferase</keyword>
<dbReference type="InterPro" id="IPR008278">
    <property type="entry name" value="4-PPantetheinyl_Trfase_dom"/>
</dbReference>
<sequence>MPVPPPLPPRTPPPGVARPFASLPPPPPLQSRREVHVWYVCPDELNDHSHLDMYMELLSPSERKNALSMNGPRLQKDAMSRGRPVILLVVVIPSWPRILWRSDDSNMEWPLHFNISHTSSLIACGIAMDAPIGIDVEEKKRKTTKSILSLARRYFTTSEVDSLAKIADSDAQQKEFIKLWTLKEAYVKALGRGFSGAPFNRFSIQLKTNSRIQITKAPKVCNDSDSGDYLSENWRFALTELNSSYYMAVCIEDNSRGSENGSVPLGLKVWKTVPFIEDTLVSGTDAVKLIT</sequence>
<dbReference type="EC" id="2.7.8.7" evidence="1"/>
<dbReference type="InterPro" id="IPR050559">
    <property type="entry name" value="P-Pant_transferase_sf"/>
</dbReference>
<feature type="domain" description="4'-phosphopantetheinyl transferase" evidence="4">
    <location>
        <begin position="131"/>
        <end position="250"/>
    </location>
</feature>
<name>A0A0D3GXV9_9ORYZ</name>
<accession>A0A0D3GXV9</accession>
<dbReference type="Pfam" id="PF01648">
    <property type="entry name" value="ACPS"/>
    <property type="match status" value="1"/>
</dbReference>
<keyword evidence="6" id="KW-1185">Reference proteome</keyword>
<dbReference type="PANTHER" id="PTHR12215">
    <property type="entry name" value="PHOSPHOPANTETHEINE TRANSFERASE"/>
    <property type="match status" value="1"/>
</dbReference>
<evidence type="ECO:0000313" key="5">
    <source>
        <dbReference type="EnsemblPlants" id="OBART08G07340.2"/>
    </source>
</evidence>
<feature type="compositionally biased region" description="Pro residues" evidence="3">
    <location>
        <begin position="1"/>
        <end position="29"/>
    </location>
</feature>
<evidence type="ECO:0000256" key="1">
    <source>
        <dbReference type="ARBA" id="ARBA00013172"/>
    </source>
</evidence>
<dbReference type="GO" id="GO:0000287">
    <property type="term" value="F:magnesium ion binding"/>
    <property type="evidence" value="ECO:0007669"/>
    <property type="project" value="InterPro"/>
</dbReference>
<reference evidence="5" key="1">
    <citation type="journal article" date="2009" name="Rice">
        <title>De Novo Next Generation Sequencing of Plant Genomes.</title>
        <authorList>
            <person name="Rounsley S."/>
            <person name="Marri P.R."/>
            <person name="Yu Y."/>
            <person name="He R."/>
            <person name="Sisneros N."/>
            <person name="Goicoechea J.L."/>
            <person name="Lee S.J."/>
            <person name="Angelova A."/>
            <person name="Kudrna D."/>
            <person name="Luo M."/>
            <person name="Affourtit J."/>
            <person name="Desany B."/>
            <person name="Knight J."/>
            <person name="Niazi F."/>
            <person name="Egholm M."/>
            <person name="Wing R.A."/>
        </authorList>
    </citation>
    <scope>NUCLEOTIDE SEQUENCE [LARGE SCALE GENOMIC DNA]</scope>
    <source>
        <strain evidence="5">cv. IRGC 105608</strain>
    </source>
</reference>